<dbReference type="Proteomes" id="UP000499080">
    <property type="component" value="Unassembled WGS sequence"/>
</dbReference>
<protein>
    <submittedName>
        <fullName evidence="1">Uncharacterized protein</fullName>
    </submittedName>
</protein>
<keyword evidence="2" id="KW-1185">Reference proteome</keyword>
<sequence length="97" mass="11417">MYGLTVLLKPYVRVNVCREDWGNSVNTFATNTRYVLQSSCSEEDIVIANYLPQFLLKRKYLLSNTWSCFFLNLRLRNTIKLENRPTSQILANDSYRD</sequence>
<dbReference type="AlphaFoldDB" id="A0A4Y2GZP2"/>
<accession>A0A4Y2GZP2</accession>
<comment type="caution">
    <text evidence="1">The sequence shown here is derived from an EMBL/GenBank/DDBJ whole genome shotgun (WGS) entry which is preliminary data.</text>
</comment>
<proteinExistence type="predicted"/>
<organism evidence="1 2">
    <name type="scientific">Araneus ventricosus</name>
    <name type="common">Orbweaver spider</name>
    <name type="synonym">Epeira ventricosa</name>
    <dbReference type="NCBI Taxonomy" id="182803"/>
    <lineage>
        <taxon>Eukaryota</taxon>
        <taxon>Metazoa</taxon>
        <taxon>Ecdysozoa</taxon>
        <taxon>Arthropoda</taxon>
        <taxon>Chelicerata</taxon>
        <taxon>Arachnida</taxon>
        <taxon>Araneae</taxon>
        <taxon>Araneomorphae</taxon>
        <taxon>Entelegynae</taxon>
        <taxon>Araneoidea</taxon>
        <taxon>Araneidae</taxon>
        <taxon>Araneus</taxon>
    </lineage>
</organism>
<evidence type="ECO:0000313" key="2">
    <source>
        <dbReference type="Proteomes" id="UP000499080"/>
    </source>
</evidence>
<evidence type="ECO:0000313" key="1">
    <source>
        <dbReference type="EMBL" id="GBM57958.1"/>
    </source>
</evidence>
<name>A0A4Y2GZP2_ARAVE</name>
<reference evidence="1 2" key="1">
    <citation type="journal article" date="2019" name="Sci. Rep.">
        <title>Orb-weaving spider Araneus ventricosus genome elucidates the spidroin gene catalogue.</title>
        <authorList>
            <person name="Kono N."/>
            <person name="Nakamura H."/>
            <person name="Ohtoshi R."/>
            <person name="Moran D.A.P."/>
            <person name="Shinohara A."/>
            <person name="Yoshida Y."/>
            <person name="Fujiwara M."/>
            <person name="Mori M."/>
            <person name="Tomita M."/>
            <person name="Arakawa K."/>
        </authorList>
    </citation>
    <scope>NUCLEOTIDE SEQUENCE [LARGE SCALE GENOMIC DNA]</scope>
</reference>
<dbReference type="EMBL" id="BGPR01001616">
    <property type="protein sequence ID" value="GBM57958.1"/>
    <property type="molecule type" value="Genomic_DNA"/>
</dbReference>
<gene>
    <name evidence="1" type="ORF">AVEN_72910_1</name>
</gene>